<evidence type="ECO:0000256" key="6">
    <source>
        <dbReference type="ARBA" id="ARBA00022618"/>
    </source>
</evidence>
<keyword evidence="17" id="KW-0539">Nucleus</keyword>
<dbReference type="SUPFAM" id="SSF117018">
    <property type="entry name" value="ATP-dependent DNA ligase DNA-binding domain"/>
    <property type="match status" value="1"/>
</dbReference>
<dbReference type="InterPro" id="IPR036599">
    <property type="entry name" value="DNA_ligase_N_sf"/>
</dbReference>
<dbReference type="InterPro" id="IPR050191">
    <property type="entry name" value="ATP-dep_DNA_ligase"/>
</dbReference>
<dbReference type="PANTHER" id="PTHR45674:SF9">
    <property type="entry name" value="DNA LIGASE 3"/>
    <property type="match status" value="1"/>
</dbReference>
<evidence type="ECO:0000256" key="14">
    <source>
        <dbReference type="ARBA" id="ARBA00022842"/>
    </source>
</evidence>
<feature type="domain" description="ATP-dependent DNA ligase family profile" evidence="25">
    <location>
        <begin position="566"/>
        <end position="752"/>
    </location>
</feature>
<dbReference type="CDD" id="cd07902">
    <property type="entry name" value="Adenylation_DNA_ligase_III"/>
    <property type="match status" value="1"/>
</dbReference>
<dbReference type="SUPFAM" id="SSF50249">
    <property type="entry name" value="Nucleic acid-binding proteins"/>
    <property type="match status" value="1"/>
</dbReference>
<reference evidence="27" key="2">
    <citation type="submission" date="2025-08" db="UniProtKB">
        <authorList>
            <consortium name="Ensembl"/>
        </authorList>
    </citation>
    <scope>IDENTIFICATION</scope>
</reference>
<evidence type="ECO:0000256" key="16">
    <source>
        <dbReference type="ARBA" id="ARBA00023204"/>
    </source>
</evidence>
<evidence type="ECO:0000256" key="7">
    <source>
        <dbReference type="ARBA" id="ARBA00022705"/>
    </source>
</evidence>
<dbReference type="GO" id="GO:0097681">
    <property type="term" value="P:double-strand break repair via alternative nonhomologous end joining"/>
    <property type="evidence" value="ECO:0007669"/>
    <property type="project" value="UniProtKB-ARBA"/>
</dbReference>
<feature type="domain" description="PARP-type" evidence="24">
    <location>
        <begin position="93"/>
        <end position="185"/>
    </location>
</feature>
<dbReference type="PROSITE" id="PS00697">
    <property type="entry name" value="DNA_LIGASE_A1"/>
    <property type="match status" value="1"/>
</dbReference>
<dbReference type="Gene3D" id="3.30.1490.70">
    <property type="match status" value="1"/>
</dbReference>
<dbReference type="GO" id="GO:0006273">
    <property type="term" value="P:lagging strand elongation"/>
    <property type="evidence" value="ECO:0007669"/>
    <property type="project" value="TreeGrafter"/>
</dbReference>
<dbReference type="GO" id="GO:0003677">
    <property type="term" value="F:DNA binding"/>
    <property type="evidence" value="ECO:0007669"/>
    <property type="project" value="InterPro"/>
</dbReference>
<accession>A0A8C7SRM6</accession>
<keyword evidence="4" id="KW-0597">Phosphoprotein</keyword>
<keyword evidence="14" id="KW-0460">Magnesium</keyword>
<dbReference type="Proteomes" id="UP000694395">
    <property type="component" value="Chromosome 10"/>
</dbReference>
<evidence type="ECO:0000259" key="24">
    <source>
        <dbReference type="PROSITE" id="PS50064"/>
    </source>
</evidence>
<keyword evidence="10 21" id="KW-0227">DNA damage</keyword>
<keyword evidence="7" id="KW-0235">DNA replication</keyword>
<dbReference type="Gene3D" id="3.30.1740.10">
    <property type="entry name" value="Zinc finger, PARP-type"/>
    <property type="match status" value="1"/>
</dbReference>
<sequence>MQRFCISLALKTVDNIHFGKLCRCQPTWKLFVAYPLSANFQILPHCRGILPYPLDCHQCTQPPWNRSLSLDSNFKVCWRHYCTNQTDMAEQRYCVEYAKRGTAGCKKCKDKIMKGLTRIGKIVPNPFSESAGEMKEWYHVKCIFEKLERARATTKKIEDITDLEGWEELQDEDKELINKLVGDLMAKANTSPKKKVQAKLNNSGQLSAPPADPSLNAPRKFSGFTGERGSPLSAQLCDPKHKDSLLREFRKLCAMVADKNSYNVKTQIIHDFLKKGSGGDKFKGDVYLTVKLLLPGVVKSVYNLNDKQIVKLFSRIFNCNQEEMVRDLEQGDVSETVRMFFEEGKSFPPAAKSLLTIQEVDASLTRLAQLTKEDEQQKELEDISKKCTGNDLKCIIRLIKHDLKMNSGAKHVLDAVDPNAYDAFKASRNLGDVIERVLRNQQDATNGSGPRKLLTIEASLMTPVQPMLAEACKSIPYAMKKCPNGMYSEIKYDGERVQVHKNGDHFSYFSRSLKPVLPHKVAHFKEFIPQAFVGGNSMILDAEVLLIDTNTSKPLPFGTLGVHKKAAFEDAKVCLFVFDCIYFNGVSLMEKPLYERRKFLHDNMVEVPNRILFSEMKHVTRAADLAEMITRVIREGLEGLVLKDLKKNTSLECVFIMWCMSLTGGIMSSFLMGCYDPNSKKWCTVTKCSGGYDDAMLTRLQKELDVIKISKEPSKIPGWLKIIKNYYPDFIIRDPEKAPVWEITGAEFSKSEMHTADGISIRFPRMTRVRDDKDWKSATNLMQLKELFRISKERCDFEVTAGPSKGGEDDKGSSGDSGSNSPPSTSQRPVTPRKTSEYHRHGSGLGYVDDTSCSPQTLLDIFSGVKLVLPDSVQDHTKLRRYFVAYDGDLVPEYDAASATHTLTEPEEDSHAQRVTPGWIWECIRKRRVVPPC</sequence>
<evidence type="ECO:0000256" key="12">
    <source>
        <dbReference type="ARBA" id="ARBA00022833"/>
    </source>
</evidence>
<evidence type="ECO:0000256" key="10">
    <source>
        <dbReference type="ARBA" id="ARBA00022763"/>
    </source>
</evidence>
<keyword evidence="5 21" id="KW-0436">Ligase</keyword>
<dbReference type="InterPro" id="IPR012309">
    <property type="entry name" value="DNA_ligase_ATP-dep_C"/>
</dbReference>
<dbReference type="GO" id="GO:0031981">
    <property type="term" value="C:nuclear lumen"/>
    <property type="evidence" value="ECO:0007669"/>
    <property type="project" value="UniProtKB-ARBA"/>
</dbReference>
<dbReference type="SUPFAM" id="SSF52113">
    <property type="entry name" value="BRCT domain"/>
    <property type="match status" value="1"/>
</dbReference>
<comment type="cofactor">
    <cofactor evidence="1">
        <name>Mg(2+)</name>
        <dbReference type="ChEBI" id="CHEBI:18420"/>
    </cofactor>
</comment>
<feature type="region of interest" description="Disordered" evidence="23">
    <location>
        <begin position="799"/>
        <end position="847"/>
    </location>
</feature>
<keyword evidence="8" id="KW-0479">Metal-binding</keyword>
<dbReference type="GO" id="GO:0071897">
    <property type="term" value="P:DNA biosynthetic process"/>
    <property type="evidence" value="ECO:0007669"/>
    <property type="project" value="InterPro"/>
</dbReference>
<dbReference type="InterPro" id="IPR000977">
    <property type="entry name" value="DNA_ligase_ATP-dep"/>
</dbReference>
<dbReference type="SUPFAM" id="SSF57716">
    <property type="entry name" value="Glucocorticoid receptor-like (DNA-binding domain)"/>
    <property type="match status" value="1"/>
</dbReference>
<keyword evidence="16 21" id="KW-0234">DNA repair</keyword>
<comment type="similarity">
    <text evidence="3 22">Belongs to the ATP-dependent DNA ligase family.</text>
</comment>
<dbReference type="CDD" id="cd07967">
    <property type="entry name" value="OBF_DNA_ligase_III"/>
    <property type="match status" value="1"/>
</dbReference>
<evidence type="ECO:0000256" key="11">
    <source>
        <dbReference type="ARBA" id="ARBA00022771"/>
    </source>
</evidence>
<keyword evidence="11" id="KW-0863">Zinc-finger</keyword>
<evidence type="ECO:0000256" key="21">
    <source>
        <dbReference type="RuleBase" id="RU000617"/>
    </source>
</evidence>
<dbReference type="FunFam" id="3.40.50.10190:FF:000032">
    <property type="entry name" value="DNA ligase"/>
    <property type="match status" value="1"/>
</dbReference>
<dbReference type="Pfam" id="PF04679">
    <property type="entry name" value="DNA_ligase_A_C"/>
    <property type="match status" value="1"/>
</dbReference>
<dbReference type="GO" id="GO:0070421">
    <property type="term" value="C:DNA ligase III-XRCC1 complex"/>
    <property type="evidence" value="ECO:0007669"/>
    <property type="project" value="TreeGrafter"/>
</dbReference>
<evidence type="ECO:0000259" key="25">
    <source>
        <dbReference type="PROSITE" id="PS50160"/>
    </source>
</evidence>
<dbReference type="GeneTree" id="ENSGT00940000156492"/>
<evidence type="ECO:0000256" key="9">
    <source>
        <dbReference type="ARBA" id="ARBA00022741"/>
    </source>
</evidence>
<dbReference type="Pfam" id="PF04675">
    <property type="entry name" value="DNA_ligase_A_N"/>
    <property type="match status" value="1"/>
</dbReference>
<dbReference type="Ensembl" id="ENSOMYT00000076379.2">
    <property type="protein sequence ID" value="ENSOMYP00000070145.2"/>
    <property type="gene ID" value="ENSOMYG00000032273.2"/>
</dbReference>
<feature type="compositionally biased region" description="Low complexity" evidence="23">
    <location>
        <begin position="814"/>
        <end position="826"/>
    </location>
</feature>
<dbReference type="FunFam" id="1.10.3260.10:FF:000002">
    <property type="entry name" value="DNA ligase"/>
    <property type="match status" value="1"/>
</dbReference>
<comment type="subunit">
    <text evidence="20">Isoform 3 interacts (via BRCT domain) with the nuclear DNA-repair protein XRCC1. Interacts with POLG. Interacts with POLB.</text>
</comment>
<comment type="subcellular location">
    <subcellularLocation>
        <location evidence="2">Nucleus</location>
    </subcellularLocation>
</comment>
<dbReference type="InterPro" id="IPR016059">
    <property type="entry name" value="DNA_ligase_ATP-dep_CS"/>
</dbReference>
<evidence type="ECO:0000256" key="18">
    <source>
        <dbReference type="ARBA" id="ARBA00023306"/>
    </source>
</evidence>
<feature type="region of interest" description="Disordered" evidence="23">
    <location>
        <begin position="191"/>
        <end position="233"/>
    </location>
</feature>
<evidence type="ECO:0000256" key="23">
    <source>
        <dbReference type="SAM" id="MobiDB-lite"/>
    </source>
</evidence>
<dbReference type="SMART" id="SM01336">
    <property type="entry name" value="zf-PARP"/>
    <property type="match status" value="1"/>
</dbReference>
<dbReference type="PROSITE" id="PS50160">
    <property type="entry name" value="DNA_LIGASE_A3"/>
    <property type="match status" value="1"/>
</dbReference>
<dbReference type="Gene3D" id="3.40.50.10190">
    <property type="entry name" value="BRCT domain"/>
    <property type="match status" value="1"/>
</dbReference>
<dbReference type="GO" id="GO:0008270">
    <property type="term" value="F:zinc ion binding"/>
    <property type="evidence" value="ECO:0007669"/>
    <property type="project" value="UniProtKB-KW"/>
</dbReference>
<evidence type="ECO:0000256" key="15">
    <source>
        <dbReference type="ARBA" id="ARBA00023172"/>
    </source>
</evidence>
<keyword evidence="18" id="KW-0131">Cell cycle</keyword>
<dbReference type="GO" id="GO:0005524">
    <property type="term" value="F:ATP binding"/>
    <property type="evidence" value="ECO:0007669"/>
    <property type="project" value="UniProtKB-KW"/>
</dbReference>
<dbReference type="Pfam" id="PF01068">
    <property type="entry name" value="DNA_ligase_A_M"/>
    <property type="match status" value="1"/>
</dbReference>
<proteinExistence type="inferred from homology"/>
<dbReference type="InterPro" id="IPR036957">
    <property type="entry name" value="Znf_PARP_sf"/>
</dbReference>
<dbReference type="GO" id="GO:0051053">
    <property type="term" value="P:negative regulation of DNA metabolic process"/>
    <property type="evidence" value="ECO:0007669"/>
    <property type="project" value="UniProtKB-ARBA"/>
</dbReference>
<protein>
    <recommendedName>
        <fullName evidence="21">DNA ligase</fullName>
        <ecNumber evidence="21">6.5.1.1</ecNumber>
    </recommendedName>
</protein>
<dbReference type="InterPro" id="IPR012340">
    <property type="entry name" value="NA-bd_OB-fold"/>
</dbReference>
<dbReference type="GO" id="GO:0005739">
    <property type="term" value="C:mitochondrion"/>
    <property type="evidence" value="ECO:0007669"/>
    <property type="project" value="GOC"/>
</dbReference>
<keyword evidence="12" id="KW-0862">Zinc</keyword>
<dbReference type="InterPro" id="IPR001510">
    <property type="entry name" value="Znf_PARP"/>
</dbReference>
<dbReference type="AlphaFoldDB" id="A0A8C7SRM6"/>
<dbReference type="GO" id="GO:0006310">
    <property type="term" value="P:DNA recombination"/>
    <property type="evidence" value="ECO:0007669"/>
    <property type="project" value="UniProtKB-KW"/>
</dbReference>
<evidence type="ECO:0000256" key="2">
    <source>
        <dbReference type="ARBA" id="ARBA00004123"/>
    </source>
</evidence>
<dbReference type="PANTHER" id="PTHR45674">
    <property type="entry name" value="DNA LIGASE 1/3 FAMILY MEMBER"/>
    <property type="match status" value="1"/>
</dbReference>
<evidence type="ECO:0000256" key="22">
    <source>
        <dbReference type="RuleBase" id="RU004196"/>
    </source>
</evidence>
<dbReference type="FunFam" id="3.30.470.30:FF:000003">
    <property type="entry name" value="DNA ligase"/>
    <property type="match status" value="1"/>
</dbReference>
<dbReference type="InterPro" id="IPR036420">
    <property type="entry name" value="BRCT_dom_sf"/>
</dbReference>
<evidence type="ECO:0000256" key="17">
    <source>
        <dbReference type="ARBA" id="ARBA00023242"/>
    </source>
</evidence>
<evidence type="ECO:0000259" key="26">
    <source>
        <dbReference type="PROSITE" id="PS50172"/>
    </source>
</evidence>
<dbReference type="PROSITE" id="PS50064">
    <property type="entry name" value="ZF_PARP_2"/>
    <property type="match status" value="1"/>
</dbReference>
<name>A0A8C7SRM6_ONCMY</name>
<gene>
    <name evidence="27" type="primary">lig3</name>
</gene>
<organism evidence="27 28">
    <name type="scientific">Oncorhynchus mykiss</name>
    <name type="common">Rainbow trout</name>
    <name type="synonym">Salmo gairdneri</name>
    <dbReference type="NCBI Taxonomy" id="8022"/>
    <lineage>
        <taxon>Eukaryota</taxon>
        <taxon>Metazoa</taxon>
        <taxon>Chordata</taxon>
        <taxon>Craniata</taxon>
        <taxon>Vertebrata</taxon>
        <taxon>Euteleostomi</taxon>
        <taxon>Actinopterygii</taxon>
        <taxon>Neopterygii</taxon>
        <taxon>Teleostei</taxon>
        <taxon>Protacanthopterygii</taxon>
        <taxon>Salmoniformes</taxon>
        <taxon>Salmonidae</taxon>
        <taxon>Salmoninae</taxon>
        <taxon>Oncorhynchus</taxon>
    </lineage>
</organism>
<keyword evidence="6" id="KW-0132">Cell division</keyword>
<evidence type="ECO:0000256" key="5">
    <source>
        <dbReference type="ARBA" id="ARBA00022598"/>
    </source>
</evidence>
<dbReference type="InterPro" id="IPR012310">
    <property type="entry name" value="DNA_ligase_ATP-dep_cent"/>
</dbReference>
<dbReference type="CDD" id="cd18431">
    <property type="entry name" value="BRCT_DNA_ligase_III"/>
    <property type="match status" value="1"/>
</dbReference>
<dbReference type="FunFam" id="2.40.50.140:FF:000085">
    <property type="entry name" value="DNA ligase"/>
    <property type="match status" value="1"/>
</dbReference>
<evidence type="ECO:0000313" key="28">
    <source>
        <dbReference type="Proteomes" id="UP000694395"/>
    </source>
</evidence>
<reference evidence="27" key="1">
    <citation type="submission" date="2020-07" db="EMBL/GenBank/DDBJ databases">
        <title>A long reads based de novo assembly of the rainbow trout Arlee double haploid line genome.</title>
        <authorList>
            <person name="Gao G."/>
            <person name="Palti Y."/>
        </authorList>
    </citation>
    <scope>NUCLEOTIDE SEQUENCE [LARGE SCALE GENOMIC DNA]</scope>
</reference>
<dbReference type="Gene3D" id="1.10.3260.10">
    <property type="entry name" value="DNA ligase, ATP-dependent, N-terminal domain"/>
    <property type="match status" value="1"/>
</dbReference>
<keyword evidence="28" id="KW-1185">Reference proteome</keyword>
<keyword evidence="15 21" id="KW-0233">DNA recombination</keyword>
<dbReference type="Pfam" id="PF16759">
    <property type="entry name" value="LIG3_BRCT"/>
    <property type="match status" value="1"/>
</dbReference>
<dbReference type="FunFam" id="3.30.1740.10:FF:000001">
    <property type="entry name" value="DNA ligase"/>
    <property type="match status" value="1"/>
</dbReference>
<feature type="domain" description="BRCT" evidence="26">
    <location>
        <begin position="857"/>
        <end position="933"/>
    </location>
</feature>
<evidence type="ECO:0000256" key="13">
    <source>
        <dbReference type="ARBA" id="ARBA00022840"/>
    </source>
</evidence>
<evidence type="ECO:0000256" key="4">
    <source>
        <dbReference type="ARBA" id="ARBA00022553"/>
    </source>
</evidence>
<dbReference type="SUPFAM" id="SSF56091">
    <property type="entry name" value="DNA ligase/mRNA capping enzyme, catalytic domain"/>
    <property type="match status" value="1"/>
</dbReference>
<dbReference type="EC" id="6.5.1.1" evidence="21"/>
<keyword evidence="13 21" id="KW-0067">ATP-binding</keyword>
<evidence type="ECO:0000256" key="8">
    <source>
        <dbReference type="ARBA" id="ARBA00022723"/>
    </source>
</evidence>
<dbReference type="NCBIfam" id="TIGR00574">
    <property type="entry name" value="dnl1"/>
    <property type="match status" value="1"/>
</dbReference>
<evidence type="ECO:0000256" key="19">
    <source>
        <dbReference type="ARBA" id="ARBA00034003"/>
    </source>
</evidence>
<evidence type="ECO:0000256" key="3">
    <source>
        <dbReference type="ARBA" id="ARBA00007572"/>
    </source>
</evidence>
<dbReference type="Gene3D" id="2.40.50.140">
    <property type="entry name" value="Nucleic acid-binding proteins"/>
    <property type="match status" value="1"/>
</dbReference>
<comment type="catalytic activity">
    <reaction evidence="19 21">
        <text>ATP + (deoxyribonucleotide)n-3'-hydroxyl + 5'-phospho-(deoxyribonucleotide)m = (deoxyribonucleotide)n+m + AMP + diphosphate.</text>
        <dbReference type="EC" id="6.5.1.1"/>
    </reaction>
</comment>
<dbReference type="PROSITE" id="PS50172">
    <property type="entry name" value="BRCT"/>
    <property type="match status" value="1"/>
</dbReference>
<evidence type="ECO:0000313" key="27">
    <source>
        <dbReference type="Ensembl" id="ENSOMYP00000070145.2"/>
    </source>
</evidence>
<dbReference type="InterPro" id="IPR001357">
    <property type="entry name" value="BRCT_dom"/>
</dbReference>
<keyword evidence="9 21" id="KW-0547">Nucleotide-binding</keyword>
<dbReference type="GO" id="GO:0043504">
    <property type="term" value="P:mitochondrial DNA repair"/>
    <property type="evidence" value="ECO:0007669"/>
    <property type="project" value="UniProtKB-ARBA"/>
</dbReference>
<dbReference type="InterPro" id="IPR031916">
    <property type="entry name" value="LIG3_BRCT"/>
</dbReference>
<dbReference type="GO" id="GO:0003910">
    <property type="term" value="F:DNA ligase (ATP) activity"/>
    <property type="evidence" value="ECO:0007669"/>
    <property type="project" value="UniProtKB-EC"/>
</dbReference>
<dbReference type="Pfam" id="PF00645">
    <property type="entry name" value="zf-PARP"/>
    <property type="match status" value="1"/>
</dbReference>
<dbReference type="InterPro" id="IPR012308">
    <property type="entry name" value="DNA_ligase_ATP-dep_N"/>
</dbReference>
<evidence type="ECO:0000256" key="20">
    <source>
        <dbReference type="ARBA" id="ARBA00065554"/>
    </source>
</evidence>
<reference evidence="27" key="3">
    <citation type="submission" date="2025-09" db="UniProtKB">
        <authorList>
            <consortium name="Ensembl"/>
        </authorList>
    </citation>
    <scope>IDENTIFICATION</scope>
</reference>
<dbReference type="GO" id="GO:0051301">
    <property type="term" value="P:cell division"/>
    <property type="evidence" value="ECO:0007669"/>
    <property type="project" value="UniProtKB-KW"/>
</dbReference>
<dbReference type="PROSITE" id="PS00347">
    <property type="entry name" value="ZF_PARP_1"/>
    <property type="match status" value="1"/>
</dbReference>
<evidence type="ECO:0000256" key="1">
    <source>
        <dbReference type="ARBA" id="ARBA00001946"/>
    </source>
</evidence>
<dbReference type="Gene3D" id="3.30.470.30">
    <property type="entry name" value="DNA ligase/mRNA capping enzyme"/>
    <property type="match status" value="1"/>
</dbReference>